<sequence>FQLLAYHLVIAKSLDSDGPSNLANFVTVK</sequence>
<gene>
    <name evidence="1" type="ORF">S12H4_51314</name>
</gene>
<accession>X1U647</accession>
<dbReference type="AlphaFoldDB" id="X1U647"/>
<dbReference type="EMBL" id="BARW01032417">
    <property type="protein sequence ID" value="GAJ13008.1"/>
    <property type="molecule type" value="Genomic_DNA"/>
</dbReference>
<dbReference type="Gene3D" id="3.40.50.10490">
    <property type="entry name" value="Glucose-6-phosphate isomerase like protein, domain 1"/>
    <property type="match status" value="1"/>
</dbReference>
<protein>
    <submittedName>
        <fullName evidence="1">Uncharacterized protein</fullName>
    </submittedName>
</protein>
<reference evidence="1" key="1">
    <citation type="journal article" date="2014" name="Front. Microbiol.">
        <title>High frequency of phylogenetically diverse reductive dehalogenase-homologous genes in deep subseafloor sedimentary metagenomes.</title>
        <authorList>
            <person name="Kawai M."/>
            <person name="Futagami T."/>
            <person name="Toyoda A."/>
            <person name="Takaki Y."/>
            <person name="Nishi S."/>
            <person name="Hori S."/>
            <person name="Arai W."/>
            <person name="Tsubouchi T."/>
            <person name="Morono Y."/>
            <person name="Uchiyama I."/>
            <person name="Ito T."/>
            <person name="Fujiyama A."/>
            <person name="Inagaki F."/>
            <person name="Takami H."/>
        </authorList>
    </citation>
    <scope>NUCLEOTIDE SEQUENCE</scope>
    <source>
        <strain evidence="1">Expedition CK06-06</strain>
    </source>
</reference>
<comment type="caution">
    <text evidence="1">The sequence shown here is derived from an EMBL/GenBank/DDBJ whole genome shotgun (WGS) entry which is preliminary data.</text>
</comment>
<proteinExistence type="predicted"/>
<feature type="non-terminal residue" evidence="1">
    <location>
        <position position="1"/>
    </location>
</feature>
<organism evidence="1">
    <name type="scientific">marine sediment metagenome</name>
    <dbReference type="NCBI Taxonomy" id="412755"/>
    <lineage>
        <taxon>unclassified sequences</taxon>
        <taxon>metagenomes</taxon>
        <taxon>ecological metagenomes</taxon>
    </lineage>
</organism>
<evidence type="ECO:0000313" key="1">
    <source>
        <dbReference type="EMBL" id="GAJ13008.1"/>
    </source>
</evidence>
<name>X1U647_9ZZZZ</name>